<dbReference type="InterPro" id="IPR050180">
    <property type="entry name" value="RNR_Ribonuclease"/>
</dbReference>
<keyword evidence="4 8" id="KW-0540">Nuclease</keyword>
<dbReference type="EC" id="3.1.13.1" evidence="8"/>
<dbReference type="KEGG" id="mpad:KEF85_14910"/>
<comment type="subcellular location">
    <subcellularLocation>
        <location evidence="2 8">Cytoplasm</location>
    </subcellularLocation>
</comment>
<dbReference type="Pfam" id="PF08461">
    <property type="entry name" value="WHD_RNase_R"/>
    <property type="match status" value="1"/>
</dbReference>
<dbReference type="GO" id="GO:0008859">
    <property type="term" value="F:exoribonuclease II activity"/>
    <property type="evidence" value="ECO:0007669"/>
    <property type="project" value="UniProtKB-UniRule"/>
</dbReference>
<dbReference type="SMART" id="SM00357">
    <property type="entry name" value="CSP"/>
    <property type="match status" value="1"/>
</dbReference>
<comment type="similarity">
    <text evidence="8">Belongs to the RNR ribonuclease family. RNase R subfamily.</text>
</comment>
<dbReference type="HAMAP" id="MF_01895">
    <property type="entry name" value="RNase_R"/>
    <property type="match status" value="1"/>
</dbReference>
<dbReference type="EMBL" id="CP073754">
    <property type="protein sequence ID" value="QWF70597.1"/>
    <property type="molecule type" value="Genomic_DNA"/>
</dbReference>
<dbReference type="AlphaFoldDB" id="A0A975MML8"/>
<reference evidence="11" key="1">
    <citation type="submission" date="2021-04" db="EMBL/GenBank/DDBJ databases">
        <title>Draft genome sequence data of methanotrophic Methylovulum sp. strain S1L and Methylomonas sp. strain S2AM isolated from boreal lake water columns.</title>
        <authorList>
            <person name="Rissanen A.J."/>
            <person name="Mangayil R."/>
            <person name="Svenning M.M."/>
            <person name="Khanongnuch R."/>
        </authorList>
    </citation>
    <scope>NUCLEOTIDE SEQUENCE</scope>
    <source>
        <strain evidence="11">S2AM</strain>
    </source>
</reference>
<dbReference type="InterPro" id="IPR004476">
    <property type="entry name" value="RNase_II/RNase_R"/>
</dbReference>
<dbReference type="InterPro" id="IPR001900">
    <property type="entry name" value="RNase_II/R"/>
</dbReference>
<dbReference type="InterPro" id="IPR003029">
    <property type="entry name" value="S1_domain"/>
</dbReference>
<dbReference type="InterPro" id="IPR013223">
    <property type="entry name" value="RNase_B_OB_dom"/>
</dbReference>
<dbReference type="InterPro" id="IPR011805">
    <property type="entry name" value="RNase_R"/>
</dbReference>
<dbReference type="Pfam" id="PF00575">
    <property type="entry name" value="S1"/>
    <property type="match status" value="1"/>
</dbReference>
<evidence type="ECO:0000256" key="6">
    <source>
        <dbReference type="ARBA" id="ARBA00022839"/>
    </source>
</evidence>
<accession>A0A975MML8</accession>
<dbReference type="GO" id="GO:0006402">
    <property type="term" value="P:mRNA catabolic process"/>
    <property type="evidence" value="ECO:0007669"/>
    <property type="project" value="TreeGrafter"/>
</dbReference>
<dbReference type="InterPro" id="IPR012340">
    <property type="entry name" value="NA-bd_OB-fold"/>
</dbReference>
<dbReference type="GO" id="GO:0005829">
    <property type="term" value="C:cytosol"/>
    <property type="evidence" value="ECO:0007669"/>
    <property type="project" value="TreeGrafter"/>
</dbReference>
<keyword evidence="3 8" id="KW-0963">Cytoplasm</keyword>
<keyword evidence="6 8" id="KW-0269">Exonuclease</keyword>
<dbReference type="GO" id="GO:0003723">
    <property type="term" value="F:RNA binding"/>
    <property type="evidence" value="ECO:0007669"/>
    <property type="project" value="UniProtKB-UniRule"/>
</dbReference>
<feature type="compositionally biased region" description="Basic residues" evidence="9">
    <location>
        <begin position="766"/>
        <end position="775"/>
    </location>
</feature>
<evidence type="ECO:0000313" key="12">
    <source>
        <dbReference type="Proteomes" id="UP000676649"/>
    </source>
</evidence>
<feature type="domain" description="S1 motif" evidence="10">
    <location>
        <begin position="648"/>
        <end position="729"/>
    </location>
</feature>
<dbReference type="Gene3D" id="2.40.50.140">
    <property type="entry name" value="Nucleic acid-binding proteins"/>
    <property type="match status" value="2"/>
</dbReference>
<dbReference type="NCBIfam" id="NF008648">
    <property type="entry name" value="PRK11642.1"/>
    <property type="match status" value="1"/>
</dbReference>
<proteinExistence type="inferred from homology"/>
<dbReference type="NCBIfam" id="TIGR00358">
    <property type="entry name" value="3_prime_RNase"/>
    <property type="match status" value="1"/>
</dbReference>
<dbReference type="CDD" id="cd04471">
    <property type="entry name" value="S1_RNase_R"/>
    <property type="match status" value="1"/>
</dbReference>
<protein>
    <recommendedName>
        <fullName evidence="8">Ribonuclease R</fullName>
        <shortName evidence="8">RNase R</shortName>
        <ecNumber evidence="8">3.1.13.1</ecNumber>
    </recommendedName>
</protein>
<sequence>MTSNQSQDIDFKTVEDPFAQREAEKYQNPIPSRELILQLIQQSGKPLRRQQIAERFALESADELEALRRRLRAMERDGQLLFNSKQKYCLGDGQNIIVGRVLGHPEGFGFLKPEDGSDDLFLSPKEMKPLMHYDKISVRVSGLDRRGRREASVVEILERNTHQVVGRFFVEGRVALVMPDNKKINHEVLIAKEDTGGAKNGQIVVAEIIQQPTAHCQPIGRVVEVLGSHMAPGMEIEMAIRSYELPNTWPDALLVETQSLTPEVPEAAKENRVDIRALPLVTIDGEDARDFDDAVYAKKTEKGWKLLVAIADVSHYVHIGTALDAEAKNRSTSVYFPEKVIPMLPEILSNGLCSLNPAVDRLCMVCEILIDAGGQVSRSRFYEAVMRSHARLTYTEVAKMLVDGDQPLIKKHARLLPHLESLYSLYKLMRRQRELRGAMDFDTQETRIVFGANRKIEEIVPVVRNDAHKLIEEFMITANTAAAHFLKKKKMPHLLRIHDGPGSEKLLSLKTFLSELGLHLGGGVNPRPLDYMHLLDSVKTRKDAHLIQTVLLRSMSQAVYSPEDKGHFGLALDAYAHFTSPIRRYPDLLVHRAIRHTLAGKSPASFSYDYAAMQQLGEHCSMHERRADEATRDVVNWLKCEYMLDKIGQEFPGIISAVTGFGFFVELQAIYVEGLVHIASLQGDYFNFDATSHHLYGERTGVRYRLGDAVRVKVVRVNLDDKKIDFELLTVGKKPAKTGQAEKKPNKNPGSRPPAKKAATAEKPNKAKAKKRRSS</sequence>
<dbReference type="Pfam" id="PF17876">
    <property type="entry name" value="CSD2"/>
    <property type="match status" value="1"/>
</dbReference>
<evidence type="ECO:0000256" key="4">
    <source>
        <dbReference type="ARBA" id="ARBA00022722"/>
    </source>
</evidence>
<dbReference type="PROSITE" id="PS50126">
    <property type="entry name" value="S1"/>
    <property type="match status" value="1"/>
</dbReference>
<dbReference type="SUPFAM" id="SSF50249">
    <property type="entry name" value="Nucleic acid-binding proteins"/>
    <property type="match status" value="3"/>
</dbReference>
<comment type="function">
    <text evidence="8">3'-5' exoribonuclease that releases 5'-nucleoside monophosphates and is involved in maturation of structured RNAs.</text>
</comment>
<evidence type="ECO:0000256" key="7">
    <source>
        <dbReference type="ARBA" id="ARBA00022884"/>
    </source>
</evidence>
<evidence type="ECO:0000256" key="5">
    <source>
        <dbReference type="ARBA" id="ARBA00022801"/>
    </source>
</evidence>
<evidence type="ECO:0000256" key="3">
    <source>
        <dbReference type="ARBA" id="ARBA00022490"/>
    </source>
</evidence>
<feature type="region of interest" description="Disordered" evidence="9">
    <location>
        <begin position="735"/>
        <end position="775"/>
    </location>
</feature>
<organism evidence="11 12">
    <name type="scientific">Methylomonas paludis</name>
    <dbReference type="NCBI Taxonomy" id="1173101"/>
    <lineage>
        <taxon>Bacteria</taxon>
        <taxon>Pseudomonadati</taxon>
        <taxon>Pseudomonadota</taxon>
        <taxon>Gammaproteobacteria</taxon>
        <taxon>Methylococcales</taxon>
        <taxon>Methylococcaceae</taxon>
        <taxon>Methylomonas</taxon>
    </lineage>
</organism>
<evidence type="ECO:0000256" key="9">
    <source>
        <dbReference type="SAM" id="MobiDB-lite"/>
    </source>
</evidence>
<dbReference type="SMART" id="SM00955">
    <property type="entry name" value="RNB"/>
    <property type="match status" value="1"/>
</dbReference>
<keyword evidence="12" id="KW-1185">Reference proteome</keyword>
<evidence type="ECO:0000259" key="10">
    <source>
        <dbReference type="PROSITE" id="PS50126"/>
    </source>
</evidence>
<evidence type="ECO:0000256" key="1">
    <source>
        <dbReference type="ARBA" id="ARBA00001849"/>
    </source>
</evidence>
<dbReference type="PANTHER" id="PTHR23355:SF9">
    <property type="entry name" value="DIS3-LIKE EXONUCLEASE 2"/>
    <property type="match status" value="1"/>
</dbReference>
<dbReference type="InterPro" id="IPR022966">
    <property type="entry name" value="RNase_II/R_CS"/>
</dbReference>
<evidence type="ECO:0000313" key="11">
    <source>
        <dbReference type="EMBL" id="QWF70597.1"/>
    </source>
</evidence>
<gene>
    <name evidence="8 11" type="primary">rnr</name>
    <name evidence="11" type="ORF">KEF85_14910</name>
</gene>
<dbReference type="NCBIfam" id="TIGR02063">
    <property type="entry name" value="RNase_R"/>
    <property type="match status" value="1"/>
</dbReference>
<dbReference type="PANTHER" id="PTHR23355">
    <property type="entry name" value="RIBONUCLEASE"/>
    <property type="match status" value="1"/>
</dbReference>
<dbReference type="RefSeq" id="WP_215581931.1">
    <property type="nucleotide sequence ID" value="NZ_CP073754.1"/>
</dbReference>
<comment type="catalytic activity">
    <reaction evidence="1 8">
        <text>Exonucleolytic cleavage in the 3'- to 5'-direction to yield nucleoside 5'-phosphates.</text>
        <dbReference type="EC" id="3.1.13.1"/>
    </reaction>
</comment>
<dbReference type="Pfam" id="PF08206">
    <property type="entry name" value="OB_RNB"/>
    <property type="match status" value="1"/>
</dbReference>
<dbReference type="Pfam" id="PF00773">
    <property type="entry name" value="RNB"/>
    <property type="match status" value="1"/>
</dbReference>
<dbReference type="SMART" id="SM00316">
    <property type="entry name" value="S1"/>
    <property type="match status" value="1"/>
</dbReference>
<dbReference type="InterPro" id="IPR011129">
    <property type="entry name" value="CSD"/>
</dbReference>
<evidence type="ECO:0000256" key="2">
    <source>
        <dbReference type="ARBA" id="ARBA00004496"/>
    </source>
</evidence>
<keyword evidence="7 8" id="KW-0694">RNA-binding</keyword>
<dbReference type="InterPro" id="IPR040476">
    <property type="entry name" value="CSD2"/>
</dbReference>
<dbReference type="PROSITE" id="PS01175">
    <property type="entry name" value="RIBONUCLEASE_II"/>
    <property type="match status" value="1"/>
</dbReference>
<keyword evidence="5 8" id="KW-0378">Hydrolase</keyword>
<dbReference type="InterPro" id="IPR013668">
    <property type="entry name" value="RNase_R_HTH_12"/>
</dbReference>
<evidence type="ECO:0000256" key="8">
    <source>
        <dbReference type="HAMAP-Rule" id="MF_01895"/>
    </source>
</evidence>
<name>A0A975MML8_9GAMM</name>
<dbReference type="Proteomes" id="UP000676649">
    <property type="component" value="Chromosome"/>
</dbReference>